<dbReference type="PANTHER" id="PTHR47026">
    <property type="entry name" value="PIGMENTOSA GTPASE REGULATOR-LIKE PROTEIN, PUTATIVE-RELATED"/>
    <property type="match status" value="1"/>
</dbReference>
<name>A0ABR2HW13_9EUKA</name>
<dbReference type="EMBL" id="JAPFFF010000021">
    <property type="protein sequence ID" value="KAK8853825.1"/>
    <property type="molecule type" value="Genomic_DNA"/>
</dbReference>
<comment type="caution">
    <text evidence="3">The sequence shown here is derived from an EMBL/GenBank/DDBJ whole genome shotgun (WGS) entry which is preliminary data.</text>
</comment>
<gene>
    <name evidence="3" type="ORF">M9Y10_016368</name>
</gene>
<feature type="compositionally biased region" description="Polar residues" evidence="2">
    <location>
        <begin position="511"/>
        <end position="525"/>
    </location>
</feature>
<feature type="compositionally biased region" description="Low complexity" evidence="2">
    <location>
        <begin position="441"/>
        <end position="453"/>
    </location>
</feature>
<dbReference type="Proteomes" id="UP001470230">
    <property type="component" value="Unassembled WGS sequence"/>
</dbReference>
<feature type="region of interest" description="Disordered" evidence="2">
    <location>
        <begin position="441"/>
        <end position="465"/>
    </location>
</feature>
<dbReference type="PANTHER" id="PTHR47026:SF2">
    <property type="entry name" value="FLAGELLAR ASSOCIATED PROTEIN"/>
    <property type="match status" value="1"/>
</dbReference>
<organism evidence="3 4">
    <name type="scientific">Tritrichomonas musculus</name>
    <dbReference type="NCBI Taxonomy" id="1915356"/>
    <lineage>
        <taxon>Eukaryota</taxon>
        <taxon>Metamonada</taxon>
        <taxon>Parabasalia</taxon>
        <taxon>Tritrichomonadida</taxon>
        <taxon>Tritrichomonadidae</taxon>
        <taxon>Tritrichomonas</taxon>
    </lineage>
</organism>
<feature type="coiled-coil region" evidence="1">
    <location>
        <begin position="254"/>
        <end position="292"/>
    </location>
</feature>
<feature type="compositionally biased region" description="Basic and acidic residues" evidence="2">
    <location>
        <begin position="14"/>
        <end position="32"/>
    </location>
</feature>
<evidence type="ECO:0000256" key="2">
    <source>
        <dbReference type="SAM" id="MobiDB-lite"/>
    </source>
</evidence>
<feature type="region of interest" description="Disordered" evidence="2">
    <location>
        <begin position="157"/>
        <end position="183"/>
    </location>
</feature>
<keyword evidence="1" id="KW-0175">Coiled coil</keyword>
<reference evidence="3 4" key="1">
    <citation type="submission" date="2024-04" db="EMBL/GenBank/DDBJ databases">
        <title>Tritrichomonas musculus Genome.</title>
        <authorList>
            <person name="Alves-Ferreira E."/>
            <person name="Grigg M."/>
            <person name="Lorenzi H."/>
            <person name="Galac M."/>
        </authorList>
    </citation>
    <scope>NUCLEOTIDE SEQUENCE [LARGE SCALE GENOMIC DNA]</scope>
    <source>
        <strain evidence="3 4">EAF2021</strain>
    </source>
</reference>
<evidence type="ECO:0000313" key="3">
    <source>
        <dbReference type="EMBL" id="KAK8853825.1"/>
    </source>
</evidence>
<keyword evidence="4" id="KW-1185">Reference proteome</keyword>
<feature type="region of interest" description="Disordered" evidence="2">
    <location>
        <begin position="504"/>
        <end position="525"/>
    </location>
</feature>
<feature type="compositionally biased region" description="Polar residues" evidence="2">
    <location>
        <begin position="454"/>
        <end position="465"/>
    </location>
</feature>
<sequence length="525" mass="59818">MNAEESEPTNDPISDSKVDEPVNKSKMSDSKFQKKSIQELQNQTKLKKWQQLGFDQEINKSKLNKNLSLPNFNKTIETSKNKVYFSFSNLDSLVVNEDDKKSDTLEKVVQPMIDLIINQPSDQTPSQEESSDIRSGNCNDTFCTEINQDQMNQKIYINNTPNQKSRKSIKNESNEENPDVPPNLKPYVFHSKDSLTYKVLCGEKPTALSAESKASIISDLHKYIDIAADNGLIGEAYYIQSIIGELKEDNSVIKYNAEKSINDIDQKLNEAKAELEEQMKIFEQQKETYEQEKCAEEDSLNQRYQSAAQDLDTSWTSSRKQQKYAKPSSTLLNMRKMLQEMIKTKKFENIEKLGQEINAREKEEAQEAASKMRNDYEFADARLRDVYQIELLGINGKFETRMNNLARIKEKSLRPILQRIENLKKNREEAVLTSKKLLISSSNSRPTSSLSKSAPSTQTKQSSSTRIVPIAKVPAFVQNPKLNVPAFCPKRRDNLVASMPSSKVICRPKTKQTASRSSLSGRLYT</sequence>
<accession>A0ABR2HW13</accession>
<protein>
    <submittedName>
        <fullName evidence="3">Uncharacterized protein</fullName>
    </submittedName>
</protein>
<evidence type="ECO:0000256" key="1">
    <source>
        <dbReference type="SAM" id="Coils"/>
    </source>
</evidence>
<feature type="region of interest" description="Disordered" evidence="2">
    <location>
        <begin position="1"/>
        <end position="37"/>
    </location>
</feature>
<feature type="region of interest" description="Disordered" evidence="2">
    <location>
        <begin position="118"/>
        <end position="138"/>
    </location>
</feature>
<evidence type="ECO:0000313" key="4">
    <source>
        <dbReference type="Proteomes" id="UP001470230"/>
    </source>
</evidence>
<proteinExistence type="predicted"/>